<dbReference type="Proteomes" id="UP000095767">
    <property type="component" value="Unassembled WGS sequence"/>
</dbReference>
<dbReference type="InterPro" id="IPR036047">
    <property type="entry name" value="F-box-like_dom_sf"/>
</dbReference>
<proteinExistence type="predicted"/>
<sequence>MAGASKKPRIRDAAATEEQQQPPRDHPARFLPDGVLEEVLARAAPRGLAACRCACRAWRAVVDARRLLRSDLLPLSVGGIFIGFRGHDLPPRFLARPSTTGRAIPRSHGCLPGMESISLSNDKYHVIKLPTSVNNNQYFRIGRSRKGVYFASLDPQCWLQVWRLKESRADEMEWVLIHYRDLKHMVPRRNDDQQVHRPWILQDEVYPNENKEVMSDEEIAWNSDDDNVLSNEDKVGEYGRRYMSVLGFHPYKEVVFLSESSKRVMAYHLNGSKVEYLGNLNPAEYDGTLYRRNPAGDPACCVVYPTIDRTSTSDQGRRDHEGMEQQEEDLTRLLPADALAEVLRRLPHRGLAVSRSVCKAWRSIIDARRLMLPHSLGGIFLRFTSFYTLQLLARPTTDDDPKIPAELGYLPESKPYECYPYGNSFDHCNGLLLLDNAVVNPATGKWAALPPHPPPTTESSDDFYKDKYLVFDPTVSMHYEVISIDRLDRPDPAAAASEWPPSPYTTHVFSSRTWRWEKRSFLREGEAAGIIADMGSLCPVIGKGYAVLWKGELYVQCESNFVMRISLSNNKYQVIKPPIGTEVFQGFCLGKSEKGVCYGLVDSSDNMCWLRVWILEELCGQMGWVLKHQTDLQHLLMHHKYDKQREGPWILQNTNFYERRRRSEYDNKEEIVQLYLGWDSNSDVIDQNEGMVDRFIGLLGFHPYKEVVFLTHSLRRGLAYDLNNSQVEHLGNMERRKQEAMETAELSALLPEDVLADVLRRLPPRGIATSRSVCKAWRALVDAHPLVRAELLPRSLAGILVNFHSLRMAEFFSRPSTDSHISIKHGGGYPWSAIQDHCNGLILIDLMIDEHLVVINPATRWFAHQPPNPPSHVDADSSK</sequence>
<comment type="caution">
    <text evidence="3">The sequence shown here is derived from an EMBL/GenBank/DDBJ whole genome shotgun (WGS) entry which is preliminary data.</text>
</comment>
<keyword evidence="4" id="KW-1185">Reference proteome</keyword>
<dbReference type="SUPFAM" id="SSF81383">
    <property type="entry name" value="F-box domain"/>
    <property type="match status" value="3"/>
</dbReference>
<dbReference type="OrthoDB" id="694816at2759"/>
<evidence type="ECO:0000313" key="4">
    <source>
        <dbReference type="Proteomes" id="UP000095767"/>
    </source>
</evidence>
<evidence type="ECO:0000259" key="2">
    <source>
        <dbReference type="PROSITE" id="PS50181"/>
    </source>
</evidence>
<dbReference type="PANTHER" id="PTHR34591">
    <property type="entry name" value="OS03G0653100 PROTEIN-RELATED"/>
    <property type="match status" value="1"/>
</dbReference>
<feature type="region of interest" description="Disordered" evidence="1">
    <location>
        <begin position="1"/>
        <end position="30"/>
    </location>
</feature>
<evidence type="ECO:0000256" key="1">
    <source>
        <dbReference type="SAM" id="MobiDB-lite"/>
    </source>
</evidence>
<evidence type="ECO:0000313" key="3">
    <source>
        <dbReference type="EMBL" id="OEL30003.1"/>
    </source>
</evidence>
<gene>
    <name evidence="3" type="ORF">BAE44_0008984</name>
</gene>
<protein>
    <recommendedName>
        <fullName evidence="2">F-box domain-containing protein</fullName>
    </recommendedName>
</protein>
<organism evidence="3 4">
    <name type="scientific">Dichanthelium oligosanthes</name>
    <dbReference type="NCBI Taxonomy" id="888268"/>
    <lineage>
        <taxon>Eukaryota</taxon>
        <taxon>Viridiplantae</taxon>
        <taxon>Streptophyta</taxon>
        <taxon>Embryophyta</taxon>
        <taxon>Tracheophyta</taxon>
        <taxon>Spermatophyta</taxon>
        <taxon>Magnoliopsida</taxon>
        <taxon>Liliopsida</taxon>
        <taxon>Poales</taxon>
        <taxon>Poaceae</taxon>
        <taxon>PACMAD clade</taxon>
        <taxon>Panicoideae</taxon>
        <taxon>Panicodae</taxon>
        <taxon>Paniceae</taxon>
        <taxon>Dichantheliinae</taxon>
        <taxon>Dichanthelium</taxon>
    </lineage>
</organism>
<name>A0A1E5VY08_9POAL</name>
<dbReference type="Gene3D" id="1.20.1280.50">
    <property type="match status" value="3"/>
</dbReference>
<dbReference type="PROSITE" id="PS50181">
    <property type="entry name" value="FBOX"/>
    <property type="match status" value="1"/>
</dbReference>
<dbReference type="EMBL" id="LWDX02026470">
    <property type="protein sequence ID" value="OEL30003.1"/>
    <property type="molecule type" value="Genomic_DNA"/>
</dbReference>
<reference evidence="3 4" key="1">
    <citation type="submission" date="2016-09" db="EMBL/GenBank/DDBJ databases">
        <title>The draft genome of Dichanthelium oligosanthes: A C3 panicoid grass species.</title>
        <authorList>
            <person name="Studer A.J."/>
            <person name="Schnable J.C."/>
            <person name="Brutnell T.P."/>
        </authorList>
    </citation>
    <scope>NUCLEOTIDE SEQUENCE [LARGE SCALE GENOMIC DNA]</scope>
    <source>
        <strain evidence="4">cv. Kellogg 1175</strain>
        <tissue evidence="3">Leaf</tissue>
    </source>
</reference>
<dbReference type="AlphaFoldDB" id="A0A1E5VY08"/>
<dbReference type="InterPro" id="IPR001810">
    <property type="entry name" value="F-box_dom"/>
</dbReference>
<dbReference type="Pfam" id="PF00646">
    <property type="entry name" value="F-box"/>
    <property type="match status" value="3"/>
</dbReference>
<accession>A0A1E5VY08</accession>
<feature type="domain" description="F-box" evidence="2">
    <location>
        <begin position="744"/>
        <end position="790"/>
    </location>
</feature>
<dbReference type="SMART" id="SM00256">
    <property type="entry name" value="FBOX"/>
    <property type="match status" value="3"/>
</dbReference>